<feature type="signal peptide" evidence="1">
    <location>
        <begin position="1"/>
        <end position="37"/>
    </location>
</feature>
<comment type="caution">
    <text evidence="3">The sequence shown here is derived from an EMBL/GenBank/DDBJ whole genome shotgun (WGS) entry which is preliminary data.</text>
</comment>
<feature type="domain" description="Ice-binding protein C-terminal" evidence="2">
    <location>
        <begin position="230"/>
        <end position="251"/>
    </location>
</feature>
<dbReference type="Proteomes" id="UP001165263">
    <property type="component" value="Unassembled WGS sequence"/>
</dbReference>
<evidence type="ECO:0000256" key="1">
    <source>
        <dbReference type="SAM" id="SignalP"/>
    </source>
</evidence>
<dbReference type="InterPro" id="IPR013424">
    <property type="entry name" value="Ice-binding_C"/>
</dbReference>
<keyword evidence="1" id="KW-0732">Signal</keyword>
<gene>
    <name evidence="3" type="ORF">NX786_05135</name>
</gene>
<evidence type="ECO:0000259" key="2">
    <source>
        <dbReference type="Pfam" id="PF07589"/>
    </source>
</evidence>
<name>A0ABT2BUA5_9BURK</name>
<dbReference type="RefSeq" id="WP_259447936.1">
    <property type="nucleotide sequence ID" value="NZ_CP119520.1"/>
</dbReference>
<organism evidence="3 4">
    <name type="scientific">Telluria mixta</name>
    <dbReference type="NCBI Taxonomy" id="34071"/>
    <lineage>
        <taxon>Bacteria</taxon>
        <taxon>Pseudomonadati</taxon>
        <taxon>Pseudomonadota</taxon>
        <taxon>Betaproteobacteria</taxon>
        <taxon>Burkholderiales</taxon>
        <taxon>Oxalobacteraceae</taxon>
        <taxon>Telluria group</taxon>
        <taxon>Telluria</taxon>
    </lineage>
</organism>
<sequence>MTTNPTSCVSRAQPGLNKLVLGVATALALLGSATATAAVVNFESLSPDGIYVDGDTVGEAGYTLQAVDNHGGTSGVVGLLLNGMDPTSCWLGGCPTNNTSHSYLGLNDGGVTIKKDDGGRFSLRSLDFGFVAPFGGLANFSYGQLQLTGTLANGGTVGWSLNFPGTDSNGDPLFDSATLPAGFGYAELTGLTIRACLFDGNGGCTVAPDISDPSIYQAQFAIDNLALAEVPEPGSLALIGLGMGAFLARRRKSAPSSNTI</sequence>
<feature type="chain" id="PRO_5047097123" evidence="1">
    <location>
        <begin position="38"/>
        <end position="260"/>
    </location>
</feature>
<protein>
    <submittedName>
        <fullName evidence="3">NF038120 family PEP-CTERM protein</fullName>
    </submittedName>
</protein>
<keyword evidence="4" id="KW-1185">Reference proteome</keyword>
<reference evidence="3" key="1">
    <citation type="submission" date="2022-08" db="EMBL/GenBank/DDBJ databases">
        <title>Reclassification of Massilia species as members of the genera Telluria, Duganella, Pseudoduganella, Mokoshia gen. nov. and Zemynaea gen. nov. using orthogonal and non-orthogonal genome-based approaches.</title>
        <authorList>
            <person name="Bowman J.P."/>
        </authorList>
    </citation>
    <scope>NUCLEOTIDE SEQUENCE</scope>
    <source>
        <strain evidence="3">LMG 11547</strain>
    </source>
</reference>
<evidence type="ECO:0000313" key="3">
    <source>
        <dbReference type="EMBL" id="MCS0628710.1"/>
    </source>
</evidence>
<evidence type="ECO:0000313" key="4">
    <source>
        <dbReference type="Proteomes" id="UP001165263"/>
    </source>
</evidence>
<dbReference type="Pfam" id="PF07589">
    <property type="entry name" value="PEP-CTERM"/>
    <property type="match status" value="1"/>
</dbReference>
<dbReference type="NCBIfam" id="NF038120">
    <property type="entry name" value="PEP_CTERM_QFxxD"/>
    <property type="match status" value="1"/>
</dbReference>
<proteinExistence type="predicted"/>
<accession>A0ABT2BUA5</accession>
<dbReference type="EMBL" id="JANUHC010000002">
    <property type="protein sequence ID" value="MCS0628710.1"/>
    <property type="molecule type" value="Genomic_DNA"/>
</dbReference>
<dbReference type="NCBIfam" id="TIGR02595">
    <property type="entry name" value="PEP_CTERM"/>
    <property type="match status" value="1"/>
</dbReference>